<dbReference type="GO" id="GO:0004497">
    <property type="term" value="F:monooxygenase activity"/>
    <property type="evidence" value="ECO:0007669"/>
    <property type="project" value="UniProtKB-KW"/>
</dbReference>
<dbReference type="Gene3D" id="1.10.630.10">
    <property type="entry name" value="Cytochrome P450"/>
    <property type="match status" value="1"/>
</dbReference>
<evidence type="ECO:0000256" key="9">
    <source>
        <dbReference type="PIRSR" id="PIRSR602401-1"/>
    </source>
</evidence>
<keyword evidence="6 10" id="KW-0560">Oxidoreductase</keyword>
<evidence type="ECO:0000256" key="5">
    <source>
        <dbReference type="ARBA" id="ARBA00022723"/>
    </source>
</evidence>
<keyword evidence="5 9" id="KW-0479">Metal-binding</keyword>
<dbReference type="InterPro" id="IPR002401">
    <property type="entry name" value="Cyt_P450_E_grp-I"/>
</dbReference>
<evidence type="ECO:0000256" key="8">
    <source>
        <dbReference type="ARBA" id="ARBA00023033"/>
    </source>
</evidence>
<evidence type="ECO:0000256" key="6">
    <source>
        <dbReference type="ARBA" id="ARBA00023002"/>
    </source>
</evidence>
<dbReference type="PROSITE" id="PS00086">
    <property type="entry name" value="CYTOCHROME_P450"/>
    <property type="match status" value="1"/>
</dbReference>
<dbReference type="PROSITE" id="PS51257">
    <property type="entry name" value="PROKAR_LIPOPROTEIN"/>
    <property type="match status" value="1"/>
</dbReference>
<evidence type="ECO:0000256" key="10">
    <source>
        <dbReference type="RuleBase" id="RU000461"/>
    </source>
</evidence>
<evidence type="ECO:0008006" key="14">
    <source>
        <dbReference type="Google" id="ProtNLM"/>
    </source>
</evidence>
<dbReference type="GO" id="GO:0020037">
    <property type="term" value="F:heme binding"/>
    <property type="evidence" value="ECO:0007669"/>
    <property type="project" value="InterPro"/>
</dbReference>
<dbReference type="EMBL" id="KI632366">
    <property type="protein sequence ID" value="EYU17608.1"/>
    <property type="molecule type" value="Genomic_DNA"/>
</dbReference>
<evidence type="ECO:0000313" key="13">
    <source>
        <dbReference type="Proteomes" id="UP000030748"/>
    </source>
</evidence>
<dbReference type="SUPFAM" id="SSF48264">
    <property type="entry name" value="Cytochrome P450"/>
    <property type="match status" value="1"/>
</dbReference>
<keyword evidence="4 9" id="KW-0349">Heme</keyword>
<comment type="subcellular location">
    <subcellularLocation>
        <location evidence="2">Membrane</location>
        <topology evidence="2">Single-pass membrane protein</topology>
    </subcellularLocation>
</comment>
<dbReference type="Pfam" id="PF00067">
    <property type="entry name" value="p450"/>
    <property type="match status" value="1"/>
</dbReference>
<keyword evidence="8 10" id="KW-0503">Monooxygenase</keyword>
<dbReference type="GO" id="GO:0005506">
    <property type="term" value="F:iron ion binding"/>
    <property type="evidence" value="ECO:0007669"/>
    <property type="project" value="InterPro"/>
</dbReference>
<comment type="cofactor">
    <cofactor evidence="1 9">
        <name>heme</name>
        <dbReference type="ChEBI" id="CHEBI:30413"/>
    </cofactor>
</comment>
<accession>A0A022PS09</accession>
<dbReference type="InterPro" id="IPR017972">
    <property type="entry name" value="Cyt_P450_CS"/>
</dbReference>
<comment type="similarity">
    <text evidence="3 10">Belongs to the cytochrome P450 family.</text>
</comment>
<keyword evidence="13" id="KW-1185">Reference proteome</keyword>
<keyword evidence="11" id="KW-0812">Transmembrane</keyword>
<dbReference type="AlphaFoldDB" id="A0A022PS09"/>
<dbReference type="PANTHER" id="PTHR47952">
    <property type="entry name" value="TRYPTAMINE 5-HYDROXYLASE"/>
    <property type="match status" value="1"/>
</dbReference>
<organism evidence="12 13">
    <name type="scientific">Erythranthe guttata</name>
    <name type="common">Yellow monkey flower</name>
    <name type="synonym">Mimulus guttatus</name>
    <dbReference type="NCBI Taxonomy" id="4155"/>
    <lineage>
        <taxon>Eukaryota</taxon>
        <taxon>Viridiplantae</taxon>
        <taxon>Streptophyta</taxon>
        <taxon>Embryophyta</taxon>
        <taxon>Tracheophyta</taxon>
        <taxon>Spermatophyta</taxon>
        <taxon>Magnoliopsida</taxon>
        <taxon>eudicotyledons</taxon>
        <taxon>Gunneridae</taxon>
        <taxon>Pentapetalae</taxon>
        <taxon>asterids</taxon>
        <taxon>lamiids</taxon>
        <taxon>Lamiales</taxon>
        <taxon>Phrymaceae</taxon>
        <taxon>Erythranthe</taxon>
    </lineage>
</organism>
<sequence>MSFKNKHTDCVLFCGQYCFTYACGREDLVTGWTNYFSGNIIAAGTDITSIVLVWALTALVKNPLIMKKVQGEIRQYLLRGRKKDFVDEDDIAKLPYFRAVMKESFRLYPPGPLLVPRETIKKCLIYGYEIEAGTLVYFNAWAIGRDPAVWKNPNDFIPERFLENDIDVKGRNPEVIPFGIGRRQCPGMSLGLAKVELAFANLLYKFDWELPLGMKEGDIDFDELPGMTMHKKNALCLVAKVVHG</sequence>
<feature type="binding site" description="axial binding residue" evidence="9">
    <location>
        <position position="185"/>
    </location>
    <ligand>
        <name>heme</name>
        <dbReference type="ChEBI" id="CHEBI:30413"/>
    </ligand>
    <ligandPart>
        <name>Fe</name>
        <dbReference type="ChEBI" id="CHEBI:18248"/>
    </ligandPart>
</feature>
<dbReference type="eggNOG" id="KOG0156">
    <property type="taxonomic scope" value="Eukaryota"/>
</dbReference>
<dbReference type="GO" id="GO:0016705">
    <property type="term" value="F:oxidoreductase activity, acting on paired donors, with incorporation or reduction of molecular oxygen"/>
    <property type="evidence" value="ECO:0007669"/>
    <property type="project" value="InterPro"/>
</dbReference>
<evidence type="ECO:0000256" key="11">
    <source>
        <dbReference type="SAM" id="Phobius"/>
    </source>
</evidence>
<evidence type="ECO:0000256" key="3">
    <source>
        <dbReference type="ARBA" id="ARBA00010617"/>
    </source>
</evidence>
<evidence type="ECO:0000256" key="7">
    <source>
        <dbReference type="ARBA" id="ARBA00023004"/>
    </source>
</evidence>
<proteinExistence type="inferred from homology"/>
<evidence type="ECO:0000313" key="12">
    <source>
        <dbReference type="EMBL" id="EYU17608.1"/>
    </source>
</evidence>
<dbReference type="PRINTS" id="PR00385">
    <property type="entry name" value="P450"/>
</dbReference>
<evidence type="ECO:0000256" key="4">
    <source>
        <dbReference type="ARBA" id="ARBA00022617"/>
    </source>
</evidence>
<name>A0A022PS09_ERYGU</name>
<dbReference type="GO" id="GO:0016020">
    <property type="term" value="C:membrane"/>
    <property type="evidence" value="ECO:0007669"/>
    <property type="project" value="UniProtKB-SubCell"/>
</dbReference>
<protein>
    <recommendedName>
        <fullName evidence="14">Cytochrome P450</fullName>
    </recommendedName>
</protein>
<dbReference type="InterPro" id="IPR036396">
    <property type="entry name" value="Cyt_P450_sf"/>
</dbReference>
<evidence type="ECO:0000256" key="1">
    <source>
        <dbReference type="ARBA" id="ARBA00001971"/>
    </source>
</evidence>
<evidence type="ECO:0000256" key="2">
    <source>
        <dbReference type="ARBA" id="ARBA00004167"/>
    </source>
</evidence>
<dbReference type="InterPro" id="IPR001128">
    <property type="entry name" value="Cyt_P450"/>
</dbReference>
<keyword evidence="11" id="KW-1133">Transmembrane helix</keyword>
<dbReference type="PANTHER" id="PTHR47952:SF3">
    <property type="entry name" value="CYTOCHROME P450 71B3-LIKE"/>
    <property type="match status" value="1"/>
</dbReference>
<dbReference type="PRINTS" id="PR00463">
    <property type="entry name" value="EP450I"/>
</dbReference>
<keyword evidence="7 9" id="KW-0408">Iron</keyword>
<dbReference type="FunFam" id="1.10.630.10:FF:000126">
    <property type="entry name" value="Predicted protein"/>
    <property type="match status" value="1"/>
</dbReference>
<dbReference type="Proteomes" id="UP000030748">
    <property type="component" value="Unassembled WGS sequence"/>
</dbReference>
<dbReference type="STRING" id="4155.A0A022PS09"/>
<feature type="transmembrane region" description="Helical" evidence="11">
    <location>
        <begin position="40"/>
        <end position="60"/>
    </location>
</feature>
<gene>
    <name evidence="12" type="ORF">MIMGU_mgv1a022583mg</name>
</gene>
<keyword evidence="11" id="KW-0472">Membrane</keyword>
<reference evidence="12 13" key="1">
    <citation type="journal article" date="2013" name="Proc. Natl. Acad. Sci. U.S.A.">
        <title>Fine-scale variation in meiotic recombination in Mimulus inferred from population shotgun sequencing.</title>
        <authorList>
            <person name="Hellsten U."/>
            <person name="Wright K.M."/>
            <person name="Jenkins J."/>
            <person name="Shu S."/>
            <person name="Yuan Y."/>
            <person name="Wessler S.R."/>
            <person name="Schmutz J."/>
            <person name="Willis J.H."/>
            <person name="Rokhsar D.S."/>
        </authorList>
    </citation>
    <scope>NUCLEOTIDE SEQUENCE [LARGE SCALE GENOMIC DNA]</scope>
    <source>
        <strain evidence="13">cv. DUN x IM62</strain>
    </source>
</reference>